<gene>
    <name evidence="1" type="ORF">ARMGADRAFT_948499</name>
</gene>
<dbReference type="InParanoid" id="A0A2H3CQ14"/>
<dbReference type="OrthoDB" id="3249394at2759"/>
<evidence type="ECO:0000313" key="1">
    <source>
        <dbReference type="EMBL" id="PBK81302.1"/>
    </source>
</evidence>
<protein>
    <recommendedName>
        <fullName evidence="3">Integrase zinc-binding domain-containing protein</fullName>
    </recommendedName>
</protein>
<dbReference type="AlphaFoldDB" id="A0A2H3CQ14"/>
<evidence type="ECO:0000313" key="2">
    <source>
        <dbReference type="Proteomes" id="UP000217790"/>
    </source>
</evidence>
<dbReference type="Proteomes" id="UP000217790">
    <property type="component" value="Unassembled WGS sequence"/>
</dbReference>
<name>A0A2H3CQ14_ARMGA</name>
<accession>A0A2H3CQ14</accession>
<sequence>MAVPNPDTDLASSSLSSLTGLVSTQLLGINLLPVVHAHISGDMLLSKVLAASSQFKNFTVENGLVYLRKDGRKLLCIPEHIRLQERDLWEIIISKAHSLVVHLGSMKMLAYLRDHVWWKS</sequence>
<reference evidence="2" key="1">
    <citation type="journal article" date="2017" name="Nat. Ecol. Evol.">
        <title>Genome expansion and lineage-specific genetic innovations in the forest pathogenic fungi Armillaria.</title>
        <authorList>
            <person name="Sipos G."/>
            <person name="Prasanna A.N."/>
            <person name="Walter M.C."/>
            <person name="O'Connor E."/>
            <person name="Balint B."/>
            <person name="Krizsan K."/>
            <person name="Kiss B."/>
            <person name="Hess J."/>
            <person name="Varga T."/>
            <person name="Slot J."/>
            <person name="Riley R."/>
            <person name="Boka B."/>
            <person name="Rigling D."/>
            <person name="Barry K."/>
            <person name="Lee J."/>
            <person name="Mihaltcheva S."/>
            <person name="LaButti K."/>
            <person name="Lipzen A."/>
            <person name="Waldron R."/>
            <person name="Moloney N.M."/>
            <person name="Sperisen C."/>
            <person name="Kredics L."/>
            <person name="Vagvoelgyi C."/>
            <person name="Patrignani A."/>
            <person name="Fitzpatrick D."/>
            <person name="Nagy I."/>
            <person name="Doyle S."/>
            <person name="Anderson J.B."/>
            <person name="Grigoriev I.V."/>
            <person name="Gueldener U."/>
            <person name="Muensterkoetter M."/>
            <person name="Nagy L.G."/>
        </authorList>
    </citation>
    <scope>NUCLEOTIDE SEQUENCE [LARGE SCALE GENOMIC DNA]</scope>
    <source>
        <strain evidence="2">Ar21-2</strain>
    </source>
</reference>
<organism evidence="1 2">
    <name type="scientific">Armillaria gallica</name>
    <name type="common">Bulbous honey fungus</name>
    <name type="synonym">Armillaria bulbosa</name>
    <dbReference type="NCBI Taxonomy" id="47427"/>
    <lineage>
        <taxon>Eukaryota</taxon>
        <taxon>Fungi</taxon>
        <taxon>Dikarya</taxon>
        <taxon>Basidiomycota</taxon>
        <taxon>Agaricomycotina</taxon>
        <taxon>Agaricomycetes</taxon>
        <taxon>Agaricomycetidae</taxon>
        <taxon>Agaricales</taxon>
        <taxon>Marasmiineae</taxon>
        <taxon>Physalacriaceae</taxon>
        <taxon>Armillaria</taxon>
    </lineage>
</organism>
<evidence type="ECO:0008006" key="3">
    <source>
        <dbReference type="Google" id="ProtNLM"/>
    </source>
</evidence>
<dbReference type="Gene3D" id="1.10.340.70">
    <property type="match status" value="1"/>
</dbReference>
<dbReference type="STRING" id="47427.A0A2H3CQ14"/>
<proteinExistence type="predicted"/>
<dbReference type="EMBL" id="KZ293732">
    <property type="protein sequence ID" value="PBK81302.1"/>
    <property type="molecule type" value="Genomic_DNA"/>
</dbReference>
<keyword evidence="2" id="KW-1185">Reference proteome</keyword>
<feature type="non-terminal residue" evidence="1">
    <location>
        <position position="120"/>
    </location>
</feature>